<evidence type="ECO:0000313" key="2">
    <source>
        <dbReference type="Proteomes" id="UP000263957"/>
    </source>
</evidence>
<reference evidence="1 2" key="1">
    <citation type="journal article" date="2018" name="Nat. Biotechnol.">
        <title>A standardized bacterial taxonomy based on genome phylogeny substantially revises the tree of life.</title>
        <authorList>
            <person name="Parks D.H."/>
            <person name="Chuvochina M."/>
            <person name="Waite D.W."/>
            <person name="Rinke C."/>
            <person name="Skarshewski A."/>
            <person name="Chaumeil P.A."/>
            <person name="Hugenholtz P."/>
        </authorList>
    </citation>
    <scope>NUCLEOTIDE SEQUENCE [LARGE SCALE GENOMIC DNA]</scope>
    <source>
        <strain evidence="1">UBA10378</strain>
    </source>
</reference>
<sequence>GRTTGPHLHWAVKWRNPDSDNRGGDFYIDPALLLQLQDTP</sequence>
<protein>
    <submittedName>
        <fullName evidence="1">M23 family peptidase</fullName>
    </submittedName>
</protein>
<evidence type="ECO:0000313" key="1">
    <source>
        <dbReference type="EMBL" id="HBQ48684.1"/>
    </source>
</evidence>
<proteinExistence type="predicted"/>
<dbReference type="AlphaFoldDB" id="A0A356W4T8"/>
<dbReference type="EMBL" id="DOGS01000148">
    <property type="protein sequence ID" value="HBQ48684.1"/>
    <property type="molecule type" value="Genomic_DNA"/>
</dbReference>
<feature type="non-terminal residue" evidence="1">
    <location>
        <position position="1"/>
    </location>
</feature>
<dbReference type="Proteomes" id="UP000263957">
    <property type="component" value="Unassembled WGS sequence"/>
</dbReference>
<gene>
    <name evidence="1" type="ORF">DD728_07335</name>
</gene>
<organism evidence="1 2">
    <name type="scientific">Hyphomonas atlantica</name>
    <dbReference type="NCBI Taxonomy" id="1280948"/>
    <lineage>
        <taxon>Bacteria</taxon>
        <taxon>Pseudomonadati</taxon>
        <taxon>Pseudomonadota</taxon>
        <taxon>Alphaproteobacteria</taxon>
        <taxon>Hyphomonadales</taxon>
        <taxon>Hyphomonadaceae</taxon>
        <taxon>Hyphomonas</taxon>
    </lineage>
</organism>
<comment type="caution">
    <text evidence="1">The sequence shown here is derived from an EMBL/GenBank/DDBJ whole genome shotgun (WGS) entry which is preliminary data.</text>
</comment>
<accession>A0A356W4T8</accession>
<name>A0A356W4T8_9PROT</name>